<dbReference type="Proteomes" id="UP000026960">
    <property type="component" value="Chromosome 2"/>
</dbReference>
<dbReference type="PaxDb" id="65489-OBART02G06770.1"/>
<reference evidence="2" key="2">
    <citation type="submission" date="2015-03" db="UniProtKB">
        <authorList>
            <consortium name="EnsemblPlants"/>
        </authorList>
    </citation>
    <scope>IDENTIFICATION</scope>
</reference>
<keyword evidence="3" id="KW-1185">Reference proteome</keyword>
<evidence type="ECO:0000256" key="1">
    <source>
        <dbReference type="SAM" id="MobiDB-lite"/>
    </source>
</evidence>
<evidence type="ECO:0000313" key="3">
    <source>
        <dbReference type="Proteomes" id="UP000026960"/>
    </source>
</evidence>
<accession>A0A0D3F1T3</accession>
<reference evidence="2" key="1">
    <citation type="journal article" date="2009" name="Rice">
        <title>De Novo Next Generation Sequencing of Plant Genomes.</title>
        <authorList>
            <person name="Rounsley S."/>
            <person name="Marri P.R."/>
            <person name="Yu Y."/>
            <person name="He R."/>
            <person name="Sisneros N."/>
            <person name="Goicoechea J.L."/>
            <person name="Lee S.J."/>
            <person name="Angelova A."/>
            <person name="Kudrna D."/>
            <person name="Luo M."/>
            <person name="Affourtit J."/>
            <person name="Desany B."/>
            <person name="Knight J."/>
            <person name="Niazi F."/>
            <person name="Egholm M."/>
            <person name="Wing R.A."/>
        </authorList>
    </citation>
    <scope>NUCLEOTIDE SEQUENCE [LARGE SCALE GENOMIC DNA]</scope>
    <source>
        <strain evidence="2">cv. IRGC 105608</strain>
    </source>
</reference>
<dbReference type="HOGENOM" id="CLU_2200968_0_0_1"/>
<proteinExistence type="predicted"/>
<protein>
    <submittedName>
        <fullName evidence="2">Uncharacterized protein</fullName>
    </submittedName>
</protein>
<organism evidence="2">
    <name type="scientific">Oryza barthii</name>
    <dbReference type="NCBI Taxonomy" id="65489"/>
    <lineage>
        <taxon>Eukaryota</taxon>
        <taxon>Viridiplantae</taxon>
        <taxon>Streptophyta</taxon>
        <taxon>Embryophyta</taxon>
        <taxon>Tracheophyta</taxon>
        <taxon>Spermatophyta</taxon>
        <taxon>Magnoliopsida</taxon>
        <taxon>Liliopsida</taxon>
        <taxon>Poales</taxon>
        <taxon>Poaceae</taxon>
        <taxon>BOP clade</taxon>
        <taxon>Oryzoideae</taxon>
        <taxon>Oryzeae</taxon>
        <taxon>Oryzinae</taxon>
        <taxon>Oryza</taxon>
    </lineage>
</organism>
<dbReference type="Gramene" id="OBART02G06770.1">
    <property type="protein sequence ID" value="OBART02G06770.1"/>
    <property type="gene ID" value="OBART02G06770"/>
</dbReference>
<feature type="region of interest" description="Disordered" evidence="1">
    <location>
        <begin position="1"/>
        <end position="31"/>
    </location>
</feature>
<sequence>MGPRRGSVDAPRAGTAAQRSVGAPWHPGTAKQRSRWLLAPMMLPMPPATSATGATANVKRLLSVASTNVPIWDEQIKEAIQCDSSISVYLAVDNCWSSCQCALFNVVQ</sequence>
<name>A0A0D3F1T3_9ORYZ</name>
<dbReference type="EnsemblPlants" id="OBART02G06770.1">
    <property type="protein sequence ID" value="OBART02G06770.1"/>
    <property type="gene ID" value="OBART02G06770"/>
</dbReference>
<evidence type="ECO:0000313" key="2">
    <source>
        <dbReference type="EnsemblPlants" id="OBART02G06770.1"/>
    </source>
</evidence>
<dbReference type="AlphaFoldDB" id="A0A0D3F1T3"/>